<dbReference type="EMBL" id="AP014685">
    <property type="protein sequence ID" value="BAR54849.1"/>
    <property type="molecule type" value="Genomic_DNA"/>
</dbReference>
<reference evidence="1 2" key="1">
    <citation type="submission" date="2014-11" db="EMBL/GenBank/DDBJ databases">
        <title>Symbiosis island explosion on the genome of extra-slow-growing strains of soybean bradyrhizobia with massive insertion sequences.</title>
        <authorList>
            <person name="Iida T."/>
            <person name="Minamisawa K."/>
        </authorList>
    </citation>
    <scope>NUCLEOTIDE SEQUENCE [LARGE SCALE GENOMIC DNA]</scope>
    <source>
        <strain evidence="1 2">NK6</strain>
    </source>
</reference>
<accession>A0A0E4FT81</accession>
<gene>
    <name evidence="1" type="ORF">NK6_1665</name>
</gene>
<name>A0A0E4FT81_9BRAD</name>
<dbReference type="Proteomes" id="UP000063308">
    <property type="component" value="Chromosome"/>
</dbReference>
<dbReference type="AlphaFoldDB" id="A0A0E4FT81"/>
<evidence type="ECO:0000313" key="1">
    <source>
        <dbReference type="EMBL" id="BAR54849.1"/>
    </source>
</evidence>
<proteinExistence type="predicted"/>
<sequence length="50" mass="5239">MKPLAEGWWVETSESGGHVRPPGVGVGQSAGIAKMAGRAFENEMGIGREI</sequence>
<protein>
    <submittedName>
        <fullName evidence="1">Uncharacterized protein</fullName>
    </submittedName>
</protein>
<organism evidence="1 2">
    <name type="scientific">Bradyrhizobium diazoefficiens</name>
    <dbReference type="NCBI Taxonomy" id="1355477"/>
    <lineage>
        <taxon>Bacteria</taxon>
        <taxon>Pseudomonadati</taxon>
        <taxon>Pseudomonadota</taxon>
        <taxon>Alphaproteobacteria</taxon>
        <taxon>Hyphomicrobiales</taxon>
        <taxon>Nitrobacteraceae</taxon>
        <taxon>Bradyrhizobium</taxon>
    </lineage>
</organism>
<evidence type="ECO:0000313" key="2">
    <source>
        <dbReference type="Proteomes" id="UP000063308"/>
    </source>
</evidence>